<accession>A0ABZ1BPM0</accession>
<reference evidence="3" key="1">
    <citation type="submission" date="2023-12" db="EMBL/GenBank/DDBJ databases">
        <title>Novel isolates from deep terrestrial aquifers shed light on the physiology and ecology of the class Limnochordia.</title>
        <authorList>
            <person name="Karnachuk O.V."/>
            <person name="Lukina A.P."/>
            <person name="Avakyan M.R."/>
            <person name="Kadnikov V."/>
            <person name="Begmatov S."/>
            <person name="Beletsky A.V."/>
            <person name="Mardanov A.V."/>
            <person name="Ravin N.V."/>
        </authorList>
    </citation>
    <scope>NUCLEOTIDE SEQUENCE [LARGE SCALE GENOMIC DNA]</scope>
    <source>
        <strain evidence="3">LN</strain>
    </source>
</reference>
<sequence length="111" mass="12290">MVIDLRGRRYRLTPTALRRILVLVLLGALASFGGVAWKTFRIHQEIRALEAALEAQRRANRAIEEALGRASTPEAIESRARAVLGLVKPGEELVEVAIPVSPGDPYRVPRR</sequence>
<feature type="transmembrane region" description="Helical" evidence="1">
    <location>
        <begin position="20"/>
        <end position="37"/>
    </location>
</feature>
<dbReference type="Pfam" id="PF04977">
    <property type="entry name" value="DivIC"/>
    <property type="match status" value="1"/>
</dbReference>
<organism evidence="2 3">
    <name type="scientific">Geochorda subterranea</name>
    <dbReference type="NCBI Taxonomy" id="3109564"/>
    <lineage>
        <taxon>Bacteria</taxon>
        <taxon>Bacillati</taxon>
        <taxon>Bacillota</taxon>
        <taxon>Limnochordia</taxon>
        <taxon>Limnochordales</taxon>
        <taxon>Geochordaceae</taxon>
        <taxon>Geochorda</taxon>
    </lineage>
</organism>
<keyword evidence="1" id="KW-0812">Transmembrane</keyword>
<evidence type="ECO:0000313" key="2">
    <source>
        <dbReference type="EMBL" id="WRP14762.1"/>
    </source>
</evidence>
<keyword evidence="1" id="KW-0472">Membrane</keyword>
<dbReference type="InterPro" id="IPR007060">
    <property type="entry name" value="FtsL/DivIC"/>
</dbReference>
<evidence type="ECO:0000313" key="3">
    <source>
        <dbReference type="Proteomes" id="UP001333102"/>
    </source>
</evidence>
<dbReference type="EMBL" id="CP141614">
    <property type="protein sequence ID" value="WRP14762.1"/>
    <property type="molecule type" value="Genomic_DNA"/>
</dbReference>
<proteinExistence type="predicted"/>
<keyword evidence="1" id="KW-1133">Transmembrane helix</keyword>
<gene>
    <name evidence="2" type="ORF">VLY81_00900</name>
</gene>
<keyword evidence="3" id="KW-1185">Reference proteome</keyword>
<name>A0ABZ1BPM0_9FIRM</name>
<protein>
    <submittedName>
        <fullName evidence="2">Septum formation initiator family protein</fullName>
    </submittedName>
</protein>
<dbReference type="RefSeq" id="WP_324669137.1">
    <property type="nucleotide sequence ID" value="NZ_CP141614.1"/>
</dbReference>
<dbReference type="Proteomes" id="UP001333102">
    <property type="component" value="Chromosome"/>
</dbReference>
<evidence type="ECO:0000256" key="1">
    <source>
        <dbReference type="SAM" id="Phobius"/>
    </source>
</evidence>